<evidence type="ECO:0000313" key="2">
    <source>
        <dbReference type="EMBL" id="CAF5081553.1"/>
    </source>
</evidence>
<organism evidence="2 3">
    <name type="scientific">Rotaria magnacalcarata</name>
    <dbReference type="NCBI Taxonomy" id="392030"/>
    <lineage>
        <taxon>Eukaryota</taxon>
        <taxon>Metazoa</taxon>
        <taxon>Spiralia</taxon>
        <taxon>Gnathifera</taxon>
        <taxon>Rotifera</taxon>
        <taxon>Eurotatoria</taxon>
        <taxon>Bdelloidea</taxon>
        <taxon>Philodinida</taxon>
        <taxon>Philodinidae</taxon>
        <taxon>Rotaria</taxon>
    </lineage>
</organism>
<gene>
    <name evidence="2" type="ORF">BYL167_LOCUS61987</name>
</gene>
<keyword evidence="1" id="KW-0175">Coiled coil</keyword>
<reference evidence="2" key="1">
    <citation type="submission" date="2021-02" db="EMBL/GenBank/DDBJ databases">
        <authorList>
            <person name="Nowell W R."/>
        </authorList>
    </citation>
    <scope>NUCLEOTIDE SEQUENCE</scope>
</reference>
<dbReference type="EMBL" id="CAJOBH010233706">
    <property type="protein sequence ID" value="CAF5081553.1"/>
    <property type="molecule type" value="Genomic_DNA"/>
</dbReference>
<evidence type="ECO:0000313" key="3">
    <source>
        <dbReference type="Proteomes" id="UP000681967"/>
    </source>
</evidence>
<dbReference type="GO" id="GO:0005815">
    <property type="term" value="C:microtubule organizing center"/>
    <property type="evidence" value="ECO:0007669"/>
    <property type="project" value="TreeGrafter"/>
</dbReference>
<feature type="coiled-coil region" evidence="1">
    <location>
        <begin position="141"/>
        <end position="175"/>
    </location>
</feature>
<feature type="non-terminal residue" evidence="2">
    <location>
        <position position="1"/>
    </location>
</feature>
<dbReference type="Proteomes" id="UP000681967">
    <property type="component" value="Unassembled WGS sequence"/>
</dbReference>
<dbReference type="GO" id="GO:0060271">
    <property type="term" value="P:cilium assembly"/>
    <property type="evidence" value="ECO:0007669"/>
    <property type="project" value="TreeGrafter"/>
</dbReference>
<accession>A0A8S3EKY9</accession>
<sequence>MLLNIIMEIELRIKTWKTVVNNLSEIVFQSIYRDAYKTEYENKLAAELEQLRSKTTLEIDKLRESIKEMYDRENRTFQHARDEAITERDRHIQLERDLQRKYDELLNEYRQYQSTNEVRLGELQSELKLKTFELDRLQLLYEENLKSLKTTQVEIEKLQKKNDLIQKEYFNLQVQSDRRLMEVDTELNEKRTKLQVYEKVEQELDEVVMQAAQ</sequence>
<proteinExistence type="predicted"/>
<protein>
    <submittedName>
        <fullName evidence="2">Uncharacterized protein</fullName>
    </submittedName>
</protein>
<name>A0A8S3EKY9_9BILA</name>
<dbReference type="PANTHER" id="PTHR18950">
    <property type="entry name" value="PROGESTERONE-INDUCED BLOCKING FACTOR 1"/>
    <property type="match status" value="1"/>
</dbReference>
<evidence type="ECO:0000256" key="1">
    <source>
        <dbReference type="SAM" id="Coils"/>
    </source>
</evidence>
<comment type="caution">
    <text evidence="2">The sequence shown here is derived from an EMBL/GenBank/DDBJ whole genome shotgun (WGS) entry which is preliminary data.</text>
</comment>
<dbReference type="AlphaFoldDB" id="A0A8S3EKY9"/>
<dbReference type="PANTHER" id="PTHR18950:SF0">
    <property type="entry name" value="PROGESTERONE IMMUNOMODULATORY BINDING FACTOR 1"/>
    <property type="match status" value="1"/>
</dbReference>
<feature type="coiled-coil region" evidence="1">
    <location>
        <begin position="45"/>
        <end position="115"/>
    </location>
</feature>
<dbReference type="InterPro" id="IPR026205">
    <property type="entry name" value="PIBF1"/>
</dbReference>